<feature type="region of interest" description="Disordered" evidence="9">
    <location>
        <begin position="1709"/>
        <end position="1741"/>
    </location>
</feature>
<evidence type="ECO:0000313" key="13">
    <source>
        <dbReference type="Proteomes" id="UP000691718"/>
    </source>
</evidence>
<gene>
    <name evidence="12" type="ORF">PAPOLLO_LOCUS20757</name>
</gene>
<evidence type="ECO:0000259" key="11">
    <source>
        <dbReference type="PROSITE" id="PS51194"/>
    </source>
</evidence>
<comment type="subcellular location">
    <subcellularLocation>
        <location evidence="1">Nucleus</location>
    </subcellularLocation>
</comment>
<keyword evidence="13" id="KW-1185">Reference proteome</keyword>
<dbReference type="Pfam" id="PF00271">
    <property type="entry name" value="Helicase_C"/>
    <property type="match status" value="1"/>
</dbReference>
<feature type="compositionally biased region" description="Basic and acidic residues" evidence="9">
    <location>
        <begin position="540"/>
        <end position="549"/>
    </location>
</feature>
<dbReference type="InterPro" id="IPR049730">
    <property type="entry name" value="SNF2/RAD54-like_C"/>
</dbReference>
<keyword evidence="8" id="KW-0539">Nucleus</keyword>
<dbReference type="EMBL" id="CAJQZP010001279">
    <property type="protein sequence ID" value="CAG5036176.1"/>
    <property type="molecule type" value="Genomic_DNA"/>
</dbReference>
<feature type="region of interest" description="Disordered" evidence="9">
    <location>
        <begin position="1550"/>
        <end position="1594"/>
    </location>
</feature>
<evidence type="ECO:0000256" key="2">
    <source>
        <dbReference type="ARBA" id="ARBA00007025"/>
    </source>
</evidence>
<feature type="region of interest" description="Disordered" evidence="9">
    <location>
        <begin position="108"/>
        <end position="136"/>
    </location>
</feature>
<dbReference type="PANTHER" id="PTHR45797:SF3">
    <property type="entry name" value="TRANSCRIPTIONAL REGULATOR ATRX HOMOLOG"/>
    <property type="match status" value="1"/>
</dbReference>
<proteinExistence type="inferred from homology"/>
<evidence type="ECO:0000256" key="3">
    <source>
        <dbReference type="ARBA" id="ARBA00022741"/>
    </source>
</evidence>
<evidence type="ECO:0000256" key="8">
    <source>
        <dbReference type="ARBA" id="ARBA00023242"/>
    </source>
</evidence>
<comment type="similarity">
    <text evidence="2">Belongs to the SNF2/RAD54 helicase family.</text>
</comment>
<dbReference type="PROSITE" id="PS51192">
    <property type="entry name" value="HELICASE_ATP_BIND_1"/>
    <property type="match status" value="1"/>
</dbReference>
<feature type="compositionally biased region" description="Polar residues" evidence="9">
    <location>
        <begin position="158"/>
        <end position="168"/>
    </location>
</feature>
<organism evidence="12 13">
    <name type="scientific">Parnassius apollo</name>
    <name type="common">Apollo butterfly</name>
    <name type="synonym">Papilio apollo</name>
    <dbReference type="NCBI Taxonomy" id="110799"/>
    <lineage>
        <taxon>Eukaryota</taxon>
        <taxon>Metazoa</taxon>
        <taxon>Ecdysozoa</taxon>
        <taxon>Arthropoda</taxon>
        <taxon>Hexapoda</taxon>
        <taxon>Insecta</taxon>
        <taxon>Pterygota</taxon>
        <taxon>Neoptera</taxon>
        <taxon>Endopterygota</taxon>
        <taxon>Lepidoptera</taxon>
        <taxon>Glossata</taxon>
        <taxon>Ditrysia</taxon>
        <taxon>Papilionoidea</taxon>
        <taxon>Papilionidae</taxon>
        <taxon>Parnassiinae</taxon>
        <taxon>Parnassini</taxon>
        <taxon>Parnassius</taxon>
        <taxon>Parnassius</taxon>
    </lineage>
</organism>
<accession>A0A8S3XUB0</accession>
<keyword evidence="5" id="KW-0347">Helicase</keyword>
<evidence type="ECO:0000256" key="6">
    <source>
        <dbReference type="ARBA" id="ARBA00022840"/>
    </source>
</evidence>
<feature type="compositionally biased region" description="Basic residues" evidence="9">
    <location>
        <begin position="178"/>
        <end position="199"/>
    </location>
</feature>
<sequence>MSDTIDLERNNLCTTQDAFENFQAVSMYEESECIVLPNTSITQPETAGSTNALKELSCDTEIEISSTVDDQLQSVNSTSKPYKETKKSIKVSSERKVLCSKSLKSIARKNKRGRKKKNVNGNNGTAGENITPVPISHTSDIAEDVAMDEKDSVIRDPQVSTTQGSSGTIEEKISFKTVSKKGINKSHNKKISTGKRGRPRLSDKPVPESHKFKNNESESKSKSNKGRRGRPKKLSKVLDTNLIPENIESEIQTESTLKLTKHVDMNLVPKDLPLVKLKNGKSLDECNKEVGCDAGRLEKQKSIKKNMSPEKMLSNPECVPDSGLKESQGIVENISSNKDVNNLNEQTEHAEIKCNINNATEVCEDSLSKNNFPDDDEADDICLSKLKETLDTSKSEKLPVRTEEQSINSLDINVNENDVVNGNSIKRDSKMPNMTDNEYNTNNSIVANEQIMSDVDNAVKGDHNLSSIVESSSGRPLRRKGKPNLHYDEDSDEDPFANVELSDDDGEPRRSKKGRCYSDDEYIPGRKRGRISSSDTTDSDIDKNEEELKKTKRKRVNNKNIKKREKKHKDKNIETPRGDTSQSMDMPLTADENSQKEDGVDVGVEGKVIKIDDDYSSTPSNVWGTTHEFENFLAKKIQGTNLKIQKVSNIQPRAITPLEIPVIDPNMVKKTIEMSAQTNAIQTATAAVQTTTPYDIPMKTNVPLSAEQAEKACEFLKDIVKTTSELGELMTQKSEDFIQKKINTKHVTDTFKMDYCVRKSFLLFKLAKHNLMQMEEDLSKQYEEFLKKNDLLQYREVPKHITPQIKLIDSDSDCEIVEDTDSKINSKAKEQPKFNLKTVFLNKELSIKIAKKPNEEPKGKDKINIKGKRTVWLNDSVMVKKVQPKQSFLAQDSRNKKPPDTYVTYKMVSDFFKDYYYQTAKSICAPFITTEWFYLNENNVPCNYFYIRPSEFNISPGYFQNGESTNNIDASESDINTNGQSSDNVNDRTYPKALLSLCVQVLQNSMLHTINNGRYQEEVCGNTNNIADYKRDNPESLFRLCVNNIKCILSEDNGKRTWSKLPNSKGFIVEEKSVQVLHNNMLHTVNDQGYQEEVSDNTNNIADYKRDNPESLFRLCVNNIRCTLSENNSKRTWSKLPNTESFIVEEKISSLKTLCYKIIVKQIFTPFAISNNCNILLPHKFHDNHKRNTVNSLFSLCVNIVQKSQKTNNNYKNKSNEVHLYSPCSLKYITLSCILSLMKNNEKKNQESTVICNLNIEESHGFLNNNNEKFATDMHFIKSSEKQKLLQKNNTLEDIEKCNSVKNKIKKLSKICIEKISLIFGENYQNKMLEFDSIQINSVNTVPDEVFSSLQNISPSFEEGAVSCDVDDTNSNDEDIFDDYSEEVNLLTEPLCPLNETSENSSLIQIQKSNTEIIRPEITQVKTEPLEEDILENEEIPFIKIEQDENVEDSSFIPLLNNVVAAKQENAFQSTNEKVNNCYDESFLNEKGMLDYDNRESFNLEQKVFSQSSLRVRRQFEPDSDTEADNTMSLLVPHTFESLNIDKVKSTLMENSTSDEETVTQKRTPNKKKLERRKTKSKPLLTKRNKDVSKELPVTNEVDLLAEKMQDKLRQTERNTQSSDSETENIALSLRRDRKTKKDSIKESDFINKTILPDEIQCSNVDSTQKIVDHVEDTSKNDNENSSGSTLNKNGLIEYNKYVNDLYSRMKFSSDTSELKNDSKKLSNSQFNEENEDSDRSYSPAINTDEPIELLQCEPNLSFLSNDVDDETVSTKNDNRDERCQDTNKIFENDPSSKYEKTNNLLPINLNEWKCYPVDGNDTKLCQEAVVVLEKLPEAFVETYFKYQDIIHRDKDDIEVERLTNLQSLHRIKNLKVNSKATDKPNGNILRKSLNSRSTSPSLDIHQDSDSKELTPSEDEVDNADESIPLVRPQISENSLAKNTLMEEDNDNDLLPDKPIKEEPEDIEEKPDLVTINNQKQPKKIKHNQEIKGIKTKLAMETKIKLEDEEPQEPLMLTADKVMNKELTLLNTPVVMRDDINDNLSRKSSLRNSSKKVSKNSGNKDRIEQDQSSEEEEKQWVSTKEKLLKKMEKKQEDSSIDDAKRAKLVSEFIEKCEAPESRKRHIRGRGTRSRKKFWERQKQLSVLSRELFGESSDGSPLPGKKFSHAYGKGRRNIRKVIDKKSLARSTVIANMEEFERKRRLNMRQTRLRELLGCEEGVNVLVINDEVCLEYDFEGHCPVVTIHPFFTKVMKAHQYEGVKFMWDACFESLAMIEAGHPGGGCILAHCMGLGKTLQVLALLHTVLTHPRVGMQRVLVCCPLSTVLNWVDEIHKWIGPVTNKLKSRNLKRRMQVFELSKLKKTYERAYQLEDWYNGGGIFIIGYELFRNLSTLDPVLDGIRPTIVNKIRMALLDPGPDIIVCDEGHLLKNDSSVLAVAMSRVATKRRIVLTGTPMQNNLREYYCMVNFVKPNLLGSYSEYSNRFENPIMNGQHRDSIEEDIKLMKARTHILHKVLEGCLQRQEASVLYPYLPKKHEYTVFIPLTKCQSDLYKHYLTHYTKLGKQSILRDFHILQKIWTHPQVLHNFQMKSREVNIKVEKIEDDLANEDLTATEDIKPAQTEVWWLQYLEGGNMLDSLESSNKLLAVFRILDECLALGDKVLLFSTSLFTMDTLEYFLKRINNWSLGREYYRLDGSVPAEVRQKWCREFNADSNQITKLFLISTRAGSLGLNMTAANRVIILDTSWNPAHDIQSIFRVYRFGQKKDCYIYRLVALGTMEQKIYERAVTKQAVACRVVDEQQIDRHYNMDELTELYKLDESGSGVASGVAVGVTDVALLRGARDAPLYAVHEHDSLLRGSAEQQLPEHERAAAWLQFEQEQAHTQMKNLGQSSFKTPTKRLHGHDYAKSPVHSPVEIKNENDAKVPKAKIKLRSRKTCKNYFKDRILLEKEPSTSKKIVTDDTTNKESMMVQQIKHILVQNDFHNRYHASDIENCVTKVRQVVDAALKEGHTNVSDTVTESISKVLLNSDTGILDPQFSKNLKWNMAKLPQMMR</sequence>
<dbReference type="SMART" id="SM00487">
    <property type="entry name" value="DEXDc"/>
    <property type="match status" value="1"/>
</dbReference>
<feature type="compositionally biased region" description="Basic residues" evidence="9">
    <location>
        <begin position="1564"/>
        <end position="1583"/>
    </location>
</feature>
<feature type="region of interest" description="Disordered" evidence="9">
    <location>
        <begin position="421"/>
        <end position="440"/>
    </location>
</feature>
<evidence type="ECO:0000259" key="10">
    <source>
        <dbReference type="PROSITE" id="PS51192"/>
    </source>
</evidence>
<feature type="domain" description="Helicase C-terminal" evidence="11">
    <location>
        <begin position="2644"/>
        <end position="2795"/>
    </location>
</feature>
<feature type="region of interest" description="Disordered" evidence="9">
    <location>
        <begin position="963"/>
        <end position="983"/>
    </location>
</feature>
<dbReference type="CDD" id="cd18793">
    <property type="entry name" value="SF2_C_SNF"/>
    <property type="match status" value="1"/>
</dbReference>
<dbReference type="PANTHER" id="PTHR45797">
    <property type="entry name" value="RAD54-LIKE"/>
    <property type="match status" value="1"/>
</dbReference>
<keyword evidence="7" id="KW-0238">DNA-binding</keyword>
<dbReference type="GO" id="GO:0005634">
    <property type="term" value="C:nucleus"/>
    <property type="evidence" value="ECO:0007669"/>
    <property type="project" value="UniProtKB-SubCell"/>
</dbReference>
<dbReference type="OrthoDB" id="2020972at2759"/>
<evidence type="ECO:0000313" key="12">
    <source>
        <dbReference type="EMBL" id="CAG5036176.1"/>
    </source>
</evidence>
<dbReference type="GO" id="GO:0003677">
    <property type="term" value="F:DNA binding"/>
    <property type="evidence" value="ECO:0007669"/>
    <property type="project" value="UniProtKB-KW"/>
</dbReference>
<dbReference type="GO" id="GO:0004386">
    <property type="term" value="F:helicase activity"/>
    <property type="evidence" value="ECO:0007669"/>
    <property type="project" value="UniProtKB-KW"/>
</dbReference>
<dbReference type="SMART" id="SM00490">
    <property type="entry name" value="HELICc"/>
    <property type="match status" value="1"/>
</dbReference>
<feature type="compositionally biased region" description="Basic and acidic residues" evidence="9">
    <location>
        <begin position="1773"/>
        <end position="1793"/>
    </location>
</feature>
<dbReference type="InterPro" id="IPR014001">
    <property type="entry name" value="Helicase_ATP-bd"/>
</dbReference>
<feature type="compositionally biased region" description="Basic and acidic residues" evidence="9">
    <location>
        <begin position="200"/>
        <end position="221"/>
    </location>
</feature>
<feature type="compositionally biased region" description="Basic and acidic residues" evidence="9">
    <location>
        <begin position="1901"/>
        <end position="1911"/>
    </location>
</feature>
<evidence type="ECO:0000256" key="5">
    <source>
        <dbReference type="ARBA" id="ARBA00022806"/>
    </source>
</evidence>
<evidence type="ECO:0000256" key="9">
    <source>
        <dbReference type="SAM" id="MobiDB-lite"/>
    </source>
</evidence>
<feature type="compositionally biased region" description="Basic residues" evidence="9">
    <location>
        <begin position="108"/>
        <end position="118"/>
    </location>
</feature>
<name>A0A8S3XUB0_PARAO</name>
<feature type="region of interest" description="Disordered" evidence="9">
    <location>
        <begin position="2041"/>
        <end position="2076"/>
    </location>
</feature>
<feature type="compositionally biased region" description="Basic residues" evidence="9">
    <location>
        <begin position="222"/>
        <end position="235"/>
    </location>
</feature>
<keyword evidence="6" id="KW-0067">ATP-binding</keyword>
<dbReference type="InterPro" id="IPR000330">
    <property type="entry name" value="SNF2_N"/>
</dbReference>
<evidence type="ECO:0000256" key="4">
    <source>
        <dbReference type="ARBA" id="ARBA00022801"/>
    </source>
</evidence>
<dbReference type="GO" id="GO:0005524">
    <property type="term" value="F:ATP binding"/>
    <property type="evidence" value="ECO:0007669"/>
    <property type="project" value="UniProtKB-KW"/>
</dbReference>
<dbReference type="GO" id="GO:0016887">
    <property type="term" value="F:ATP hydrolysis activity"/>
    <property type="evidence" value="ECO:0007669"/>
    <property type="project" value="InterPro"/>
</dbReference>
<keyword evidence="3" id="KW-0547">Nucleotide-binding</keyword>
<feature type="region of interest" description="Disordered" evidence="9">
    <location>
        <begin position="467"/>
        <end position="599"/>
    </location>
</feature>
<dbReference type="Pfam" id="PF00176">
    <property type="entry name" value="SNF2-rel_dom"/>
    <property type="match status" value="1"/>
</dbReference>
<evidence type="ECO:0000256" key="1">
    <source>
        <dbReference type="ARBA" id="ARBA00004123"/>
    </source>
</evidence>
<feature type="compositionally biased region" description="Polar residues" evidence="9">
    <location>
        <begin position="1614"/>
        <end position="1626"/>
    </location>
</feature>
<feature type="compositionally biased region" description="Polar residues" evidence="9">
    <location>
        <begin position="1889"/>
        <end position="1898"/>
    </location>
</feature>
<comment type="caution">
    <text evidence="12">The sequence shown here is derived from an EMBL/GenBank/DDBJ whole genome shotgun (WGS) entry which is preliminary data.</text>
</comment>
<reference evidence="12" key="1">
    <citation type="submission" date="2021-04" db="EMBL/GenBank/DDBJ databases">
        <authorList>
            <person name="Tunstrom K."/>
        </authorList>
    </citation>
    <scope>NUCLEOTIDE SEQUENCE</scope>
</reference>
<keyword evidence="4" id="KW-0378">Hydrolase</keyword>
<feature type="region of interest" description="Disordered" evidence="9">
    <location>
        <begin position="1761"/>
        <end position="1793"/>
    </location>
</feature>
<feature type="compositionally biased region" description="Acidic residues" evidence="9">
    <location>
        <begin position="1912"/>
        <end position="1921"/>
    </location>
</feature>
<dbReference type="PROSITE" id="PS51194">
    <property type="entry name" value="HELICASE_CTER"/>
    <property type="match status" value="1"/>
</dbReference>
<feature type="region of interest" description="Disordered" evidence="9">
    <location>
        <begin position="1873"/>
        <end position="1968"/>
    </location>
</feature>
<dbReference type="InterPro" id="IPR044574">
    <property type="entry name" value="ARIP4-like"/>
</dbReference>
<protein>
    <submittedName>
        <fullName evidence="12">(apollo) hypothetical protein</fullName>
    </submittedName>
</protein>
<dbReference type="Proteomes" id="UP000691718">
    <property type="component" value="Unassembled WGS sequence"/>
</dbReference>
<feature type="region of interest" description="Disordered" evidence="9">
    <location>
        <begin position="148"/>
        <end position="237"/>
    </location>
</feature>
<evidence type="ECO:0000256" key="7">
    <source>
        <dbReference type="ARBA" id="ARBA00023125"/>
    </source>
</evidence>
<feature type="compositionally biased region" description="Acidic residues" evidence="9">
    <location>
        <begin position="489"/>
        <end position="506"/>
    </location>
</feature>
<feature type="compositionally biased region" description="Basic residues" evidence="9">
    <location>
        <begin position="550"/>
        <end position="570"/>
    </location>
</feature>
<dbReference type="InterPro" id="IPR001650">
    <property type="entry name" value="Helicase_C-like"/>
</dbReference>
<feature type="region of interest" description="Disordered" evidence="9">
    <location>
        <begin position="1609"/>
        <end position="1641"/>
    </location>
</feature>
<feature type="domain" description="Helicase ATP-binding" evidence="10">
    <location>
        <begin position="2271"/>
        <end position="2468"/>
    </location>
</feature>